<keyword evidence="1" id="KW-0732">Signal</keyword>
<reference evidence="2 3" key="1">
    <citation type="submission" date="2018-09" db="EMBL/GenBank/DDBJ databases">
        <authorList>
            <person name="Zhu H."/>
        </authorList>
    </citation>
    <scope>NUCLEOTIDE SEQUENCE [LARGE SCALE GENOMIC DNA]</scope>
    <source>
        <strain evidence="2 3">K2R01-6</strain>
    </source>
</reference>
<dbReference type="Proteomes" id="UP000286100">
    <property type="component" value="Unassembled WGS sequence"/>
</dbReference>
<accession>A0A418W629</accession>
<keyword evidence="3" id="KW-1185">Reference proteome</keyword>
<dbReference type="AlphaFoldDB" id="A0A418W629"/>
<proteinExistence type="predicted"/>
<dbReference type="Gene3D" id="3.40.50.150">
    <property type="entry name" value="Vaccinia Virus protein VP39"/>
    <property type="match status" value="1"/>
</dbReference>
<gene>
    <name evidence="2" type="ORF">D3876_16100</name>
</gene>
<evidence type="ECO:0000313" key="2">
    <source>
        <dbReference type="EMBL" id="RJF85462.1"/>
    </source>
</evidence>
<keyword evidence="2" id="KW-0489">Methyltransferase</keyword>
<dbReference type="EMBL" id="QYUM01000004">
    <property type="protein sequence ID" value="RJF85462.1"/>
    <property type="molecule type" value="Genomic_DNA"/>
</dbReference>
<protein>
    <submittedName>
        <fullName evidence="2">Methyltransferase</fullName>
    </submittedName>
</protein>
<dbReference type="OrthoDB" id="9342567at2"/>
<dbReference type="InterPro" id="IPR029063">
    <property type="entry name" value="SAM-dependent_MTases_sf"/>
</dbReference>
<dbReference type="GO" id="GO:0032259">
    <property type="term" value="P:methylation"/>
    <property type="evidence" value="ECO:0007669"/>
    <property type="project" value="UniProtKB-KW"/>
</dbReference>
<dbReference type="InterPro" id="IPR016980">
    <property type="entry name" value="S-AdoMet-dep_MeTrfase_Alr7345"/>
</dbReference>
<dbReference type="CDD" id="cd02440">
    <property type="entry name" value="AdoMet_MTases"/>
    <property type="match status" value="1"/>
</dbReference>
<dbReference type="PIRSF" id="PIRSF031679">
    <property type="entry name" value="Mtase_Alr7345_prd"/>
    <property type="match status" value="1"/>
</dbReference>
<name>A0A418W629_9SPHN</name>
<dbReference type="GO" id="GO:0008168">
    <property type="term" value="F:methyltransferase activity"/>
    <property type="evidence" value="ECO:0007669"/>
    <property type="project" value="UniProtKB-KW"/>
</dbReference>
<organism evidence="2 3">
    <name type="scientific">Sphingomonas cavernae</name>
    <dbReference type="NCBI Taxonomy" id="2320861"/>
    <lineage>
        <taxon>Bacteria</taxon>
        <taxon>Pseudomonadati</taxon>
        <taxon>Pseudomonadota</taxon>
        <taxon>Alphaproteobacteria</taxon>
        <taxon>Sphingomonadales</taxon>
        <taxon>Sphingomonadaceae</taxon>
        <taxon>Sphingomonas</taxon>
    </lineage>
</organism>
<feature type="chain" id="PRO_5019502345" evidence="1">
    <location>
        <begin position="23"/>
        <end position="250"/>
    </location>
</feature>
<keyword evidence="2" id="KW-0808">Transferase</keyword>
<dbReference type="SUPFAM" id="SSF53335">
    <property type="entry name" value="S-adenosyl-L-methionine-dependent methyltransferases"/>
    <property type="match status" value="1"/>
</dbReference>
<evidence type="ECO:0000313" key="3">
    <source>
        <dbReference type="Proteomes" id="UP000286100"/>
    </source>
</evidence>
<sequence length="250" mass="26702">MKLMIVPIIAALALAGPIAASAQSVPPPIQAALADPGRPATDKARDAARHPGQVLAFAGIKPGDKVADFLMGGGYWTRILAKAVGDKGHVYAYQAKQFIDYRPAYADEQKAAVAGYSNVTPSSDSLTSFTFPEPLDAIVTVQNYHDLHLAFAPKGFADTVAKRLYAALKPGGVLLVVDHVAAADPNFAVPDKLHRIDPAAARAEIEKAGFKFDAELNVLRNPADPHTTNVFDASIKGKTDQFIYRFRKPG</sequence>
<feature type="signal peptide" evidence="1">
    <location>
        <begin position="1"/>
        <end position="22"/>
    </location>
</feature>
<dbReference type="RefSeq" id="WP_119764236.1">
    <property type="nucleotide sequence ID" value="NZ_QYUM01000004.1"/>
</dbReference>
<comment type="caution">
    <text evidence="2">The sequence shown here is derived from an EMBL/GenBank/DDBJ whole genome shotgun (WGS) entry which is preliminary data.</text>
</comment>
<evidence type="ECO:0000256" key="1">
    <source>
        <dbReference type="SAM" id="SignalP"/>
    </source>
</evidence>